<dbReference type="InterPro" id="IPR050471">
    <property type="entry name" value="AB_hydrolase"/>
</dbReference>
<dbReference type="Gene3D" id="3.40.50.1820">
    <property type="entry name" value="alpha/beta hydrolase"/>
    <property type="match status" value="1"/>
</dbReference>
<dbReference type="PANTHER" id="PTHR43433">
    <property type="entry name" value="HYDROLASE, ALPHA/BETA FOLD FAMILY PROTEIN"/>
    <property type="match status" value="1"/>
</dbReference>
<accession>J5KI95</accession>
<organism evidence="2 3">
    <name type="scientific">SAR86 cluster bacterium SAR86B</name>
    <dbReference type="NCBI Taxonomy" id="1123867"/>
    <lineage>
        <taxon>Bacteria</taxon>
        <taxon>Pseudomonadati</taxon>
        <taxon>Pseudomonadota</taxon>
        <taxon>Gammaproteobacteria</taxon>
        <taxon>SAR86 cluster</taxon>
    </lineage>
</organism>
<dbReference type="AlphaFoldDB" id="J5KI95"/>
<dbReference type="EMBL" id="JH611190">
    <property type="protein sequence ID" value="EJP72561.1"/>
    <property type="molecule type" value="Genomic_DNA"/>
</dbReference>
<name>J5KI95_9GAMM</name>
<feature type="domain" description="AB hydrolase-1" evidence="1">
    <location>
        <begin position="32"/>
        <end position="284"/>
    </location>
</feature>
<protein>
    <submittedName>
        <fullName evidence="2">Alpha/beta hydrolase</fullName>
    </submittedName>
</protein>
<dbReference type="GO" id="GO:0016787">
    <property type="term" value="F:hydrolase activity"/>
    <property type="evidence" value="ECO:0007669"/>
    <property type="project" value="UniProtKB-KW"/>
</dbReference>
<dbReference type="Pfam" id="PF00561">
    <property type="entry name" value="Abhydrolase_1"/>
    <property type="match status" value="1"/>
</dbReference>
<sequence>MTTYKQNFNESYANNNGVKIFYRDYGPIDGIPILLVQGLGGQLSFWPPHLLSFLTENGFRPIVYDNRDVGLSSRFYNKSFTFLNYLKYYLRLPINSEYLIDDMADDGISVLNALDIDRAHVLGISMGGMIGQIITSKFPERVISYTQLASTILTPSPLNGPSMTIRKLVLKRSMNPNATIEEKLERALRIYSELSIFDYDYLKTEVSEFFLANIKRGGDDNGFGRQVTAILATRDRIKKVRKINRPTLIIHGDKDPMIKVKNAYIAHENIPNSKLIIVKGMKHLIEEPVFHEFKEDLYEHLINSNVNN</sequence>
<dbReference type="SUPFAM" id="SSF53474">
    <property type="entry name" value="alpha/beta-Hydrolases"/>
    <property type="match status" value="1"/>
</dbReference>
<dbReference type="HOGENOM" id="CLU_020336_0_1_6"/>
<evidence type="ECO:0000313" key="2">
    <source>
        <dbReference type="EMBL" id="EJP72561.1"/>
    </source>
</evidence>
<keyword evidence="2" id="KW-0378">Hydrolase</keyword>
<evidence type="ECO:0000259" key="1">
    <source>
        <dbReference type="Pfam" id="PF00561"/>
    </source>
</evidence>
<gene>
    <name evidence="2" type="ORF">NT02SARS_1134</name>
</gene>
<dbReference type="Proteomes" id="UP000010116">
    <property type="component" value="Unassembled WGS sequence"/>
</dbReference>
<evidence type="ECO:0000313" key="3">
    <source>
        <dbReference type="Proteomes" id="UP000010116"/>
    </source>
</evidence>
<dbReference type="PANTHER" id="PTHR43433:SF5">
    <property type="entry name" value="AB HYDROLASE-1 DOMAIN-CONTAINING PROTEIN"/>
    <property type="match status" value="1"/>
</dbReference>
<dbReference type="InterPro" id="IPR000073">
    <property type="entry name" value="AB_hydrolase_1"/>
</dbReference>
<dbReference type="InterPro" id="IPR029058">
    <property type="entry name" value="AB_hydrolase_fold"/>
</dbReference>
<reference evidence="2 3" key="1">
    <citation type="journal article" date="2012" name="ISME J.">
        <title>Genomic insights to SAR86, an abundant and uncultivated marine bacterial lineage.</title>
        <authorList>
            <person name="Dupont C.L."/>
            <person name="Rusch D.B."/>
            <person name="Yooseph S."/>
            <person name="Lombardo M.J."/>
            <person name="Richter R.A."/>
            <person name="Valas R."/>
            <person name="Novotny M."/>
            <person name="Yee-Greenbaum J."/>
            <person name="Selengut J.D."/>
            <person name="Haft D.H."/>
            <person name="Halpern A.L."/>
            <person name="Lasken R.S."/>
            <person name="Nealson K."/>
            <person name="Friedman R."/>
            <person name="Venter J.C."/>
        </authorList>
    </citation>
    <scope>NUCLEOTIDE SEQUENCE [LARGE SCALE GENOMIC DNA]</scope>
</reference>
<proteinExistence type="predicted"/>